<name>A0A2N7PKW5_9BACT</name>
<dbReference type="GO" id="GO:0005525">
    <property type="term" value="F:GTP binding"/>
    <property type="evidence" value="ECO:0007669"/>
    <property type="project" value="UniProtKB-KW"/>
</dbReference>
<comment type="subcellular location">
    <subcellularLocation>
        <location evidence="1">Cytoplasm</location>
    </subcellularLocation>
</comment>
<evidence type="ECO:0000313" key="11">
    <source>
        <dbReference type="Proteomes" id="UP000235731"/>
    </source>
</evidence>
<dbReference type="SUPFAM" id="SSF50447">
    <property type="entry name" value="Translation proteins"/>
    <property type="match status" value="1"/>
</dbReference>
<proteinExistence type="predicted"/>
<dbReference type="GO" id="GO:0003746">
    <property type="term" value="F:translation elongation factor activity"/>
    <property type="evidence" value="ECO:0007669"/>
    <property type="project" value="UniProtKB-KW"/>
</dbReference>
<dbReference type="Pfam" id="PF25461">
    <property type="entry name" value="Beta-barrel_SelB"/>
    <property type="match status" value="1"/>
</dbReference>
<evidence type="ECO:0000256" key="6">
    <source>
        <dbReference type="ARBA" id="ARBA00023134"/>
    </source>
</evidence>
<dbReference type="AlphaFoldDB" id="A0A2N7PKW5"/>
<dbReference type="InterPro" id="IPR009000">
    <property type="entry name" value="Transl_B-barrel_sf"/>
</dbReference>
<evidence type="ECO:0000256" key="5">
    <source>
        <dbReference type="ARBA" id="ARBA00022917"/>
    </source>
</evidence>
<dbReference type="SUPFAM" id="SSF46785">
    <property type="entry name" value="Winged helix' DNA-binding domain"/>
    <property type="match status" value="3"/>
</dbReference>
<dbReference type="CDD" id="cd04171">
    <property type="entry name" value="SelB"/>
    <property type="match status" value="1"/>
</dbReference>
<dbReference type="PANTHER" id="PTHR43721">
    <property type="entry name" value="ELONGATION FACTOR TU-RELATED"/>
    <property type="match status" value="1"/>
</dbReference>
<dbReference type="Pfam" id="PF03144">
    <property type="entry name" value="GTP_EFTU_D2"/>
    <property type="match status" value="1"/>
</dbReference>
<keyword evidence="3" id="KW-0963">Cytoplasm</keyword>
<dbReference type="InterPro" id="IPR031157">
    <property type="entry name" value="G_TR_CS"/>
</dbReference>
<dbReference type="Proteomes" id="UP000235731">
    <property type="component" value="Unassembled WGS sequence"/>
</dbReference>
<protein>
    <recommendedName>
        <fullName evidence="2">Selenocysteine-specific elongation factor</fullName>
    </recommendedName>
    <alternativeName>
        <fullName evidence="8">SelB translation factor</fullName>
    </alternativeName>
</protein>
<dbReference type="PROSITE" id="PS51722">
    <property type="entry name" value="G_TR_2"/>
    <property type="match status" value="1"/>
</dbReference>
<dbReference type="Gene3D" id="2.40.30.10">
    <property type="entry name" value="Translation factors"/>
    <property type="match status" value="1"/>
</dbReference>
<dbReference type="Pfam" id="PF09106">
    <property type="entry name" value="WHD_2nd_SelB"/>
    <property type="match status" value="1"/>
</dbReference>
<dbReference type="CDD" id="cd03696">
    <property type="entry name" value="SelB_II"/>
    <property type="match status" value="1"/>
</dbReference>
<dbReference type="InterPro" id="IPR057335">
    <property type="entry name" value="Beta-barrel_SelB"/>
</dbReference>
<feature type="domain" description="Tr-type G" evidence="9">
    <location>
        <begin position="5"/>
        <end position="176"/>
    </location>
</feature>
<evidence type="ECO:0000256" key="2">
    <source>
        <dbReference type="ARBA" id="ARBA00015953"/>
    </source>
</evidence>
<keyword evidence="5" id="KW-0648">Protein biosynthesis</keyword>
<dbReference type="GO" id="GO:0003723">
    <property type="term" value="F:RNA binding"/>
    <property type="evidence" value="ECO:0007669"/>
    <property type="project" value="InterPro"/>
</dbReference>
<dbReference type="InterPro" id="IPR015191">
    <property type="entry name" value="SelB_WHD4"/>
</dbReference>
<reference evidence="10 11" key="1">
    <citation type="submission" date="2018-01" db="EMBL/GenBank/DDBJ databases">
        <title>Metagenomic assembled genomes from two thermal pools in the Uzon Caldera, Kamchatka, Russia.</title>
        <authorList>
            <person name="Wilkins L."/>
            <person name="Ettinger C."/>
        </authorList>
    </citation>
    <scope>NUCLEOTIDE SEQUENCE [LARGE SCALE GENOMIC DNA]</scope>
    <source>
        <strain evidence="10">ZAV-15</strain>
    </source>
</reference>
<evidence type="ECO:0000256" key="7">
    <source>
        <dbReference type="ARBA" id="ARBA00025526"/>
    </source>
</evidence>
<dbReference type="InterPro" id="IPR004161">
    <property type="entry name" value="EFTu-like_2"/>
</dbReference>
<dbReference type="Pfam" id="PF09107">
    <property type="entry name" value="WHD_3rd_SelB"/>
    <property type="match status" value="1"/>
</dbReference>
<dbReference type="InterPro" id="IPR027417">
    <property type="entry name" value="P-loop_NTPase"/>
</dbReference>
<dbReference type="InterPro" id="IPR050055">
    <property type="entry name" value="EF-Tu_GTPase"/>
</dbReference>
<dbReference type="Pfam" id="PF00009">
    <property type="entry name" value="GTP_EFTU"/>
    <property type="match status" value="1"/>
</dbReference>
<comment type="function">
    <text evidence="7">Translation factor necessary for the incorporation of selenocysteine into proteins. It probably replaces EF-Tu for the insertion of selenocysteine directed by the UGA codon. SelB binds GTP and GDP.</text>
</comment>
<sequence length="640" mass="72873">MPALEKSIVIGTAGHIDHGKTALVKALTGIDTDRLKEEKERGITIDIGFAKLLLPSGILASIVDVPGHERFIRNMVAGASGIDLVILVIAADEGIMPQTKEHLAICELLGIKEGVVVLTKTDLVDEEWLSLVKSEVEEFLKGTFLENAPIIPFSSVTLQGKDELIKILDEKAKAIKGKAADLPFRLPIDGVFTIKGFGLVVRGTALSGEVRINQELMLYPHKKKVKVRSIQVHGTPVEVASAGRRVALNISGAEKEEITRGDVIAEEGVLEPSQWLDISIKTLKELSYPIKNFENLMFYIGTSEVLGKIILFNRDHLEASSEDVAQIFLSKPVCCWRRDRFILRRPGTNETVAGGWVLNPLSQRRKRTKPWEKRELEFISKASDEELLLYYINKKGTQGIEIKNLQLHTALFGKTLESLLEKLSTKIIILKAGEETFLFSIETLTKLKEEILEKLLKFHQNNPFSPGLTKELLKSRLSSFPREILFEKALEELLSEEKIFKEREIYYLREYKKDSTAIEELKKQIEEKFFKEGLTPRDYEEILYEFGKDFKAAEELFKVLLREGRLVKLTEKIVVHKRYLEEIERKVREFFQKNSELTVSDFKKIVGEGVSRKYLIPMLEYLDKQKITLRLGDKRVLRKA</sequence>
<dbReference type="PROSITE" id="PS00301">
    <property type="entry name" value="G_TR_1"/>
    <property type="match status" value="1"/>
</dbReference>
<dbReference type="NCBIfam" id="TIGR00475">
    <property type="entry name" value="selB"/>
    <property type="match status" value="1"/>
</dbReference>
<keyword evidence="10" id="KW-0251">Elongation factor</keyword>
<dbReference type="Gene3D" id="3.40.50.300">
    <property type="entry name" value="P-loop containing nucleotide triphosphate hydrolases"/>
    <property type="match status" value="1"/>
</dbReference>
<dbReference type="SUPFAM" id="SSF50465">
    <property type="entry name" value="EF-Tu/eEF-1alpha/eIF2-gamma C-terminal domain"/>
    <property type="match status" value="1"/>
</dbReference>
<dbReference type="InterPro" id="IPR000795">
    <property type="entry name" value="T_Tr_GTP-bd_dom"/>
</dbReference>
<evidence type="ECO:0000256" key="3">
    <source>
        <dbReference type="ARBA" id="ARBA00022490"/>
    </source>
</evidence>
<evidence type="ECO:0000256" key="8">
    <source>
        <dbReference type="ARBA" id="ARBA00031615"/>
    </source>
</evidence>
<dbReference type="InterPro" id="IPR036390">
    <property type="entry name" value="WH_DNA-bd_sf"/>
</dbReference>
<dbReference type="NCBIfam" id="TIGR00231">
    <property type="entry name" value="small_GTP"/>
    <property type="match status" value="1"/>
</dbReference>
<keyword evidence="4" id="KW-0547">Nucleotide-binding</keyword>
<dbReference type="GO" id="GO:0001514">
    <property type="term" value="P:selenocysteine incorporation"/>
    <property type="evidence" value="ECO:0007669"/>
    <property type="project" value="InterPro"/>
</dbReference>
<accession>A0A2N7PKW5</accession>
<dbReference type="InterPro" id="IPR005225">
    <property type="entry name" value="Small_GTP-bd"/>
</dbReference>
<evidence type="ECO:0000259" key="9">
    <source>
        <dbReference type="PROSITE" id="PS51722"/>
    </source>
</evidence>
<dbReference type="InterPro" id="IPR004535">
    <property type="entry name" value="Transl_elong_SelB"/>
</dbReference>
<dbReference type="InterPro" id="IPR036388">
    <property type="entry name" value="WH-like_DNA-bd_sf"/>
</dbReference>
<gene>
    <name evidence="10" type="primary">selB</name>
    <name evidence="10" type="ORF">C0197_01450</name>
</gene>
<dbReference type="Gene3D" id="1.10.10.10">
    <property type="entry name" value="Winged helix-like DNA-binding domain superfamily/Winged helix DNA-binding domain"/>
    <property type="match status" value="3"/>
</dbReference>
<evidence type="ECO:0000313" key="10">
    <source>
        <dbReference type="EMBL" id="PMP63987.1"/>
    </source>
</evidence>
<dbReference type="PANTHER" id="PTHR43721:SF22">
    <property type="entry name" value="ELONGATION FACTOR TU, MITOCHONDRIAL"/>
    <property type="match status" value="1"/>
</dbReference>
<dbReference type="PRINTS" id="PR00315">
    <property type="entry name" value="ELONGATNFCT"/>
</dbReference>
<dbReference type="InterPro" id="IPR015190">
    <property type="entry name" value="Elong_fac_SelB-wing-hlx_typ-2"/>
</dbReference>
<dbReference type="GO" id="GO:0003924">
    <property type="term" value="F:GTPase activity"/>
    <property type="evidence" value="ECO:0007669"/>
    <property type="project" value="InterPro"/>
</dbReference>
<dbReference type="GO" id="GO:0005829">
    <property type="term" value="C:cytosol"/>
    <property type="evidence" value="ECO:0007669"/>
    <property type="project" value="TreeGrafter"/>
</dbReference>
<dbReference type="InterPro" id="IPR009001">
    <property type="entry name" value="Transl_elong_EF1A/Init_IF2_C"/>
</dbReference>
<dbReference type="EMBL" id="PNIE01000023">
    <property type="protein sequence ID" value="PMP63987.1"/>
    <property type="molecule type" value="Genomic_DNA"/>
</dbReference>
<evidence type="ECO:0000256" key="1">
    <source>
        <dbReference type="ARBA" id="ARBA00004496"/>
    </source>
</evidence>
<keyword evidence="6" id="KW-0342">GTP-binding</keyword>
<dbReference type="SUPFAM" id="SSF52540">
    <property type="entry name" value="P-loop containing nucleoside triphosphate hydrolases"/>
    <property type="match status" value="1"/>
</dbReference>
<comment type="caution">
    <text evidence="10">The sequence shown here is derived from an EMBL/GenBank/DDBJ whole genome shotgun (WGS) entry which is preliminary data.</text>
</comment>
<evidence type="ECO:0000256" key="4">
    <source>
        <dbReference type="ARBA" id="ARBA00022741"/>
    </source>
</evidence>
<organism evidence="10 11">
    <name type="scientific">Caldimicrobium thiodismutans</name>
    <dbReference type="NCBI Taxonomy" id="1653476"/>
    <lineage>
        <taxon>Bacteria</taxon>
        <taxon>Pseudomonadati</taxon>
        <taxon>Thermodesulfobacteriota</taxon>
        <taxon>Thermodesulfobacteria</taxon>
        <taxon>Thermodesulfobacteriales</taxon>
        <taxon>Thermodesulfobacteriaceae</taxon>
        <taxon>Caldimicrobium</taxon>
    </lineage>
</organism>
<dbReference type="CDD" id="cd15491">
    <property type="entry name" value="selB_III"/>
    <property type="match status" value="1"/>
</dbReference>